<protein>
    <recommendedName>
        <fullName evidence="4">Transposase DDE domain-containing protein</fullName>
    </recommendedName>
</protein>
<keyword evidence="3" id="KW-1185">Reference proteome</keyword>
<evidence type="ECO:0000313" key="3">
    <source>
        <dbReference type="Proteomes" id="UP001362999"/>
    </source>
</evidence>
<organism evidence="2 3">
    <name type="scientific">Favolaschia claudopus</name>
    <dbReference type="NCBI Taxonomy" id="2862362"/>
    <lineage>
        <taxon>Eukaryota</taxon>
        <taxon>Fungi</taxon>
        <taxon>Dikarya</taxon>
        <taxon>Basidiomycota</taxon>
        <taxon>Agaricomycotina</taxon>
        <taxon>Agaricomycetes</taxon>
        <taxon>Agaricomycetidae</taxon>
        <taxon>Agaricales</taxon>
        <taxon>Marasmiineae</taxon>
        <taxon>Mycenaceae</taxon>
        <taxon>Favolaschia</taxon>
    </lineage>
</organism>
<proteinExistence type="predicted"/>
<sequence>MRYFHEAKGFFVTLAEDLSIHLVMDWGPRGSTASDPHYGQDPDAPLPPAEELQTDPTAADYTEYPDVTAEREAGKYYRGWTFSRTTGTGRCTEQFAILTAVAYNTRLLATRRTLASRNVSIKHHFLSLPFYDFQQSDRRELRKASRIESNAGSTASYIGIEAASRRRGQI</sequence>
<evidence type="ECO:0008006" key="4">
    <source>
        <dbReference type="Google" id="ProtNLM"/>
    </source>
</evidence>
<dbReference type="EMBL" id="JAWWNJ010000013">
    <property type="protein sequence ID" value="KAK7042825.1"/>
    <property type="molecule type" value="Genomic_DNA"/>
</dbReference>
<name>A0AAW0CW63_9AGAR</name>
<dbReference type="AlphaFoldDB" id="A0AAW0CW63"/>
<feature type="region of interest" description="Disordered" evidence="1">
    <location>
        <begin position="32"/>
        <end position="58"/>
    </location>
</feature>
<comment type="caution">
    <text evidence="2">The sequence shown here is derived from an EMBL/GenBank/DDBJ whole genome shotgun (WGS) entry which is preliminary data.</text>
</comment>
<evidence type="ECO:0000256" key="1">
    <source>
        <dbReference type="SAM" id="MobiDB-lite"/>
    </source>
</evidence>
<dbReference type="Proteomes" id="UP001362999">
    <property type="component" value="Unassembled WGS sequence"/>
</dbReference>
<accession>A0AAW0CW63</accession>
<gene>
    <name evidence="2" type="ORF">R3P38DRAFT_3449530</name>
</gene>
<reference evidence="2 3" key="1">
    <citation type="journal article" date="2024" name="J Genomics">
        <title>Draft genome sequencing and assembly of Favolaschia claudopus CIRM-BRFM 2984 isolated from oak limbs.</title>
        <authorList>
            <person name="Navarro D."/>
            <person name="Drula E."/>
            <person name="Chaduli D."/>
            <person name="Cazenave R."/>
            <person name="Ahrendt S."/>
            <person name="Wang J."/>
            <person name="Lipzen A."/>
            <person name="Daum C."/>
            <person name="Barry K."/>
            <person name="Grigoriev I.V."/>
            <person name="Favel A."/>
            <person name="Rosso M.N."/>
            <person name="Martin F."/>
        </authorList>
    </citation>
    <scope>NUCLEOTIDE SEQUENCE [LARGE SCALE GENOMIC DNA]</scope>
    <source>
        <strain evidence="2 3">CIRM-BRFM 2984</strain>
    </source>
</reference>
<evidence type="ECO:0000313" key="2">
    <source>
        <dbReference type="EMBL" id="KAK7042825.1"/>
    </source>
</evidence>